<evidence type="ECO:0008006" key="2">
    <source>
        <dbReference type="Google" id="ProtNLM"/>
    </source>
</evidence>
<dbReference type="OrthoDB" id="2152248at2759"/>
<dbReference type="EMBL" id="KI894018">
    <property type="protein sequence ID" value="OCF28747.1"/>
    <property type="molecule type" value="Genomic_DNA"/>
</dbReference>
<dbReference type="VEuPathDB" id="FungiDB:I302_00236"/>
<name>A0A1B9GCK1_9TREE</name>
<dbReference type="PANTHER" id="PTHR47381:SF3">
    <property type="entry name" value="ALPHA_BETA-HYDROLASES SUPERFAMILY PROTEIN"/>
    <property type="match status" value="1"/>
</dbReference>
<gene>
    <name evidence="1" type="ORF">I302_00236</name>
</gene>
<evidence type="ECO:0000313" key="1">
    <source>
        <dbReference type="EMBL" id="OCF28747.1"/>
    </source>
</evidence>
<reference evidence="1" key="1">
    <citation type="submission" date="2013-07" db="EMBL/GenBank/DDBJ databases">
        <title>The Genome Sequence of Cryptococcus bestiolae CBS10118.</title>
        <authorList>
            <consortium name="The Broad Institute Genome Sequencing Platform"/>
            <person name="Cuomo C."/>
            <person name="Litvintseva A."/>
            <person name="Chen Y."/>
            <person name="Heitman J."/>
            <person name="Sun S."/>
            <person name="Springer D."/>
            <person name="Dromer F."/>
            <person name="Young S.K."/>
            <person name="Zeng Q."/>
            <person name="Gargeya S."/>
            <person name="Fitzgerald M."/>
            <person name="Abouelleil A."/>
            <person name="Alvarado L."/>
            <person name="Berlin A.M."/>
            <person name="Chapman S.B."/>
            <person name="Dewar J."/>
            <person name="Goldberg J."/>
            <person name="Griggs A."/>
            <person name="Gujja S."/>
            <person name="Hansen M."/>
            <person name="Howarth C."/>
            <person name="Imamovic A."/>
            <person name="Larimer J."/>
            <person name="McCowan C."/>
            <person name="Murphy C."/>
            <person name="Pearson M."/>
            <person name="Priest M."/>
            <person name="Roberts A."/>
            <person name="Saif S."/>
            <person name="Shea T."/>
            <person name="Sykes S."/>
            <person name="Wortman J."/>
            <person name="Nusbaum C."/>
            <person name="Birren B."/>
        </authorList>
    </citation>
    <scope>NUCLEOTIDE SEQUENCE [LARGE SCALE GENOMIC DNA]</scope>
    <source>
        <strain evidence="1">CBS 10118</strain>
    </source>
</reference>
<sequence length="326" mass="36537">MTPKVIHKTDEPSLTFGHPESSVTELSIVGLHLRVYGLKEIEGSDRPLAVLVGPSFCLLLLRSMINFNVWTEHRAKSKRQIAAHGRTNSQKNMITFSQGILGEAGTKSEGDRKRDLLVVTLDQRNHGARITDRKANLAYDENPRHLIDMAAKVYGGAQDIQLIIDFLAAYLFPMGEKKVEEWIVTGISLGGHVAWRLLQEEPRIRIGIPIIGLPFESFPKYMGPRAESLNIPFTPPTYPPSLLPLLEGDVDHSNYKGKKILTIHGGHDKLVPLDKGQKDIEEILRVVNASEGGKAEIYVDDETGHAVSREMVRRTAEWVWEFGLRR</sequence>
<dbReference type="PANTHER" id="PTHR47381">
    <property type="entry name" value="ALPHA/BETA-HYDROLASES SUPERFAMILY PROTEIN"/>
    <property type="match status" value="1"/>
</dbReference>
<proteinExistence type="predicted"/>
<dbReference type="STRING" id="1296100.A0A1B9GCK1"/>
<organism evidence="1">
    <name type="scientific">Kwoniella bestiolae CBS 10118</name>
    <dbReference type="NCBI Taxonomy" id="1296100"/>
    <lineage>
        <taxon>Eukaryota</taxon>
        <taxon>Fungi</taxon>
        <taxon>Dikarya</taxon>
        <taxon>Basidiomycota</taxon>
        <taxon>Agaricomycotina</taxon>
        <taxon>Tremellomycetes</taxon>
        <taxon>Tremellales</taxon>
        <taxon>Cryptococcaceae</taxon>
        <taxon>Kwoniella</taxon>
    </lineage>
</organism>
<accession>A0A1B9GCK1</accession>
<dbReference type="Gene3D" id="3.40.50.1820">
    <property type="entry name" value="alpha/beta hydrolase"/>
    <property type="match status" value="1"/>
</dbReference>
<dbReference type="InterPro" id="IPR029058">
    <property type="entry name" value="AB_hydrolase_fold"/>
</dbReference>
<protein>
    <recommendedName>
        <fullName evidence="2">Peptidase S9 prolyl oligopeptidase catalytic domain-containing protein</fullName>
    </recommendedName>
</protein>
<dbReference type="AlphaFoldDB" id="A0A1B9GCK1"/>
<dbReference type="SUPFAM" id="SSF53474">
    <property type="entry name" value="alpha/beta-Hydrolases"/>
    <property type="match status" value="1"/>
</dbReference>
<reference evidence="1" key="2">
    <citation type="submission" date="2014-01" db="EMBL/GenBank/DDBJ databases">
        <title>Evolution of pathogenesis and genome organization in the Tremellales.</title>
        <authorList>
            <person name="Cuomo C."/>
            <person name="Litvintseva A."/>
            <person name="Heitman J."/>
            <person name="Chen Y."/>
            <person name="Sun S."/>
            <person name="Springer D."/>
            <person name="Dromer F."/>
            <person name="Young S."/>
            <person name="Zeng Q."/>
            <person name="Chapman S."/>
            <person name="Gujja S."/>
            <person name="Saif S."/>
            <person name="Birren B."/>
        </authorList>
    </citation>
    <scope>NUCLEOTIDE SEQUENCE</scope>
    <source>
        <strain evidence="1">CBS 10118</strain>
    </source>
</reference>